<reference evidence="1" key="3">
    <citation type="journal article" date="2017" name="Nature">
        <title>Genome sequence of the progenitor of the wheat D genome Aegilops tauschii.</title>
        <authorList>
            <person name="Luo M.C."/>
            <person name="Gu Y.Q."/>
            <person name="Puiu D."/>
            <person name="Wang H."/>
            <person name="Twardziok S.O."/>
            <person name="Deal K.R."/>
            <person name="Huo N."/>
            <person name="Zhu T."/>
            <person name="Wang L."/>
            <person name="Wang Y."/>
            <person name="McGuire P.E."/>
            <person name="Liu S."/>
            <person name="Long H."/>
            <person name="Ramasamy R.K."/>
            <person name="Rodriguez J.C."/>
            <person name="Van S.L."/>
            <person name="Yuan L."/>
            <person name="Wang Z."/>
            <person name="Xia Z."/>
            <person name="Xiao L."/>
            <person name="Anderson O.D."/>
            <person name="Ouyang S."/>
            <person name="Liang Y."/>
            <person name="Zimin A.V."/>
            <person name="Pertea G."/>
            <person name="Qi P."/>
            <person name="Bennetzen J.L."/>
            <person name="Dai X."/>
            <person name="Dawson M.W."/>
            <person name="Muller H.G."/>
            <person name="Kugler K."/>
            <person name="Rivarola-Duarte L."/>
            <person name="Spannagl M."/>
            <person name="Mayer K.F.X."/>
            <person name="Lu F.H."/>
            <person name="Bevan M.W."/>
            <person name="Leroy P."/>
            <person name="Li P."/>
            <person name="You F.M."/>
            <person name="Sun Q."/>
            <person name="Liu Z."/>
            <person name="Lyons E."/>
            <person name="Wicker T."/>
            <person name="Salzberg S.L."/>
            <person name="Devos K.M."/>
            <person name="Dvorak J."/>
        </authorList>
    </citation>
    <scope>NUCLEOTIDE SEQUENCE [LARGE SCALE GENOMIC DNA]</scope>
    <source>
        <strain evidence="1">cv. AL8/78</strain>
    </source>
</reference>
<dbReference type="EnsemblPlants" id="AET5Gv21018600.1">
    <property type="protein sequence ID" value="AET5Gv21018600.1"/>
    <property type="gene ID" value="AET5Gv21018600"/>
</dbReference>
<dbReference type="Gramene" id="AET5Gv21018600.1">
    <property type="protein sequence ID" value="AET5Gv21018600.1"/>
    <property type="gene ID" value="AET5Gv21018600"/>
</dbReference>
<evidence type="ECO:0000313" key="2">
    <source>
        <dbReference type="Proteomes" id="UP000015105"/>
    </source>
</evidence>
<reference evidence="1" key="5">
    <citation type="journal article" date="2021" name="G3 (Bethesda)">
        <title>Aegilops tauschii genome assembly Aet v5.0 features greater sequence contiguity and improved annotation.</title>
        <authorList>
            <person name="Wang L."/>
            <person name="Zhu T."/>
            <person name="Rodriguez J.C."/>
            <person name="Deal K.R."/>
            <person name="Dubcovsky J."/>
            <person name="McGuire P.E."/>
            <person name="Lux T."/>
            <person name="Spannagl M."/>
            <person name="Mayer K.F.X."/>
            <person name="Baldrich P."/>
            <person name="Meyers B.C."/>
            <person name="Huo N."/>
            <person name="Gu Y.Q."/>
            <person name="Zhou H."/>
            <person name="Devos K.M."/>
            <person name="Bennetzen J.L."/>
            <person name="Unver T."/>
            <person name="Budak H."/>
            <person name="Gulick P.J."/>
            <person name="Galiba G."/>
            <person name="Kalapos B."/>
            <person name="Nelson D.R."/>
            <person name="Li P."/>
            <person name="You F.M."/>
            <person name="Luo M.C."/>
            <person name="Dvorak J."/>
        </authorList>
    </citation>
    <scope>NUCLEOTIDE SEQUENCE [LARGE SCALE GENOMIC DNA]</scope>
    <source>
        <strain evidence="1">cv. AL8/78</strain>
    </source>
</reference>
<dbReference type="Proteomes" id="UP000015105">
    <property type="component" value="Chromosome 5D"/>
</dbReference>
<dbReference type="AlphaFoldDB" id="A0A453M2J4"/>
<reference evidence="2" key="2">
    <citation type="journal article" date="2017" name="Nat. Plants">
        <title>The Aegilops tauschii genome reveals multiple impacts of transposons.</title>
        <authorList>
            <person name="Zhao G."/>
            <person name="Zou C."/>
            <person name="Li K."/>
            <person name="Wang K."/>
            <person name="Li T."/>
            <person name="Gao L."/>
            <person name="Zhang X."/>
            <person name="Wang H."/>
            <person name="Yang Z."/>
            <person name="Liu X."/>
            <person name="Jiang W."/>
            <person name="Mao L."/>
            <person name="Kong X."/>
            <person name="Jiao Y."/>
            <person name="Jia J."/>
        </authorList>
    </citation>
    <scope>NUCLEOTIDE SEQUENCE [LARGE SCALE GENOMIC DNA]</scope>
    <source>
        <strain evidence="2">cv. AL8/78</strain>
    </source>
</reference>
<evidence type="ECO:0000313" key="1">
    <source>
        <dbReference type="EnsemblPlants" id="AET5Gv21018600.1"/>
    </source>
</evidence>
<organism evidence="1 2">
    <name type="scientific">Aegilops tauschii subsp. strangulata</name>
    <name type="common">Goatgrass</name>
    <dbReference type="NCBI Taxonomy" id="200361"/>
    <lineage>
        <taxon>Eukaryota</taxon>
        <taxon>Viridiplantae</taxon>
        <taxon>Streptophyta</taxon>
        <taxon>Embryophyta</taxon>
        <taxon>Tracheophyta</taxon>
        <taxon>Spermatophyta</taxon>
        <taxon>Magnoliopsida</taxon>
        <taxon>Liliopsida</taxon>
        <taxon>Poales</taxon>
        <taxon>Poaceae</taxon>
        <taxon>BOP clade</taxon>
        <taxon>Pooideae</taxon>
        <taxon>Triticodae</taxon>
        <taxon>Triticeae</taxon>
        <taxon>Triticinae</taxon>
        <taxon>Aegilops</taxon>
    </lineage>
</organism>
<name>A0A453M2J4_AEGTS</name>
<reference evidence="1" key="4">
    <citation type="submission" date="2019-03" db="UniProtKB">
        <authorList>
            <consortium name="EnsemblPlants"/>
        </authorList>
    </citation>
    <scope>IDENTIFICATION</scope>
</reference>
<reference evidence="2" key="1">
    <citation type="journal article" date="2014" name="Science">
        <title>Ancient hybridizations among the ancestral genomes of bread wheat.</title>
        <authorList>
            <consortium name="International Wheat Genome Sequencing Consortium,"/>
            <person name="Marcussen T."/>
            <person name="Sandve S.R."/>
            <person name="Heier L."/>
            <person name="Spannagl M."/>
            <person name="Pfeifer M."/>
            <person name="Jakobsen K.S."/>
            <person name="Wulff B.B."/>
            <person name="Steuernagel B."/>
            <person name="Mayer K.F."/>
            <person name="Olsen O.A."/>
        </authorList>
    </citation>
    <scope>NUCLEOTIDE SEQUENCE [LARGE SCALE GENOMIC DNA]</scope>
    <source>
        <strain evidence="2">cv. AL8/78</strain>
    </source>
</reference>
<protein>
    <submittedName>
        <fullName evidence="1">Uncharacterized protein</fullName>
    </submittedName>
</protein>
<accession>A0A453M2J4</accession>
<keyword evidence="2" id="KW-1185">Reference proteome</keyword>
<proteinExistence type="predicted"/>
<sequence>LCVPPHHLCVMAHNPEDFFVIFTQPAHHDNAVRRGSLRVDGANFAIAPWGENDHAGHG</sequence>